<dbReference type="Pfam" id="PF00343">
    <property type="entry name" value="Phosphorylase"/>
    <property type="match status" value="1"/>
</dbReference>
<evidence type="ECO:0000256" key="8">
    <source>
        <dbReference type="ARBA" id="ARBA00023277"/>
    </source>
</evidence>
<dbReference type="AlphaFoldDB" id="A0A1J5Q279"/>
<name>A0A1J5Q279_9ZZZZ</name>
<accession>A0A1J5Q279</accession>
<organism evidence="9">
    <name type="scientific">mine drainage metagenome</name>
    <dbReference type="NCBI Taxonomy" id="410659"/>
    <lineage>
        <taxon>unclassified sequences</taxon>
        <taxon>metagenomes</taxon>
        <taxon>ecological metagenomes</taxon>
    </lineage>
</organism>
<keyword evidence="5 9" id="KW-0328">Glycosyltransferase</keyword>
<dbReference type="GO" id="GO:0030170">
    <property type="term" value="F:pyridoxal phosphate binding"/>
    <property type="evidence" value="ECO:0007669"/>
    <property type="project" value="InterPro"/>
</dbReference>
<evidence type="ECO:0000256" key="6">
    <source>
        <dbReference type="ARBA" id="ARBA00022679"/>
    </source>
</evidence>
<dbReference type="EMBL" id="MLJW01002674">
    <property type="protein sequence ID" value="OIQ73964.1"/>
    <property type="molecule type" value="Genomic_DNA"/>
</dbReference>
<evidence type="ECO:0000256" key="4">
    <source>
        <dbReference type="ARBA" id="ARBA00022600"/>
    </source>
</evidence>
<sequence>MAHLAIVGSHTVNGVAAIHSELLTTTLFADFHRIFPTRFINVTNGITPRRWLNQCNPELTGLIASRIGEGFVRDLDQLKKLAPFAEDAEFRKQFRAVKHANKLRLAERIEQQTGVKVNPDSLFDIQVKRIHEYKRQLLNVLHVITLYNRIRAGHTHGMVARTIIFAGKAAPGYWMAKQIIRLINDVAGIVNNDPAVHDLLKVVFLPNYDVSLAERIFPASELSEQISTAGTEASGTGNMKMALNGALTIGTLDGANIEIGEEVGDENIFIFGLTTPEVADLRARGYNPWEYYNGNAELKQVLDMIGDGFFSVEEPERYRAIYENLTWNGDHYLLLADYASYVACQEEVSALYQNQDEWTRRSILNVANMGKFSSDRTIREYADKVWNVKRIKR</sequence>
<keyword evidence="6 9" id="KW-0808">Transferase</keyword>
<reference evidence="9" key="1">
    <citation type="submission" date="2016-10" db="EMBL/GenBank/DDBJ databases">
        <title>Sequence of Gallionella enrichment culture.</title>
        <authorList>
            <person name="Poehlein A."/>
            <person name="Muehling M."/>
            <person name="Daniel R."/>
        </authorList>
    </citation>
    <scope>NUCLEOTIDE SEQUENCE</scope>
</reference>
<dbReference type="NCBIfam" id="TIGR02093">
    <property type="entry name" value="P_ylase"/>
    <property type="match status" value="1"/>
</dbReference>
<dbReference type="PANTHER" id="PTHR11468">
    <property type="entry name" value="GLYCOGEN PHOSPHORYLASE"/>
    <property type="match status" value="1"/>
</dbReference>
<evidence type="ECO:0000256" key="3">
    <source>
        <dbReference type="ARBA" id="ARBA00012591"/>
    </source>
</evidence>
<dbReference type="InterPro" id="IPR011833">
    <property type="entry name" value="Glycg_phsphrylas"/>
</dbReference>
<dbReference type="PROSITE" id="PS00102">
    <property type="entry name" value="PHOSPHORYLASE"/>
    <property type="match status" value="1"/>
</dbReference>
<evidence type="ECO:0000313" key="9">
    <source>
        <dbReference type="EMBL" id="OIQ73964.1"/>
    </source>
</evidence>
<comment type="cofactor">
    <cofactor evidence="1">
        <name>pyridoxal 5'-phosphate</name>
        <dbReference type="ChEBI" id="CHEBI:597326"/>
    </cofactor>
</comment>
<keyword evidence="8" id="KW-0119">Carbohydrate metabolism</keyword>
<dbReference type="SUPFAM" id="SSF53756">
    <property type="entry name" value="UDP-Glycosyltransferase/glycogen phosphorylase"/>
    <property type="match status" value="1"/>
</dbReference>
<dbReference type="GO" id="GO:0008184">
    <property type="term" value="F:glycogen phosphorylase activity"/>
    <property type="evidence" value="ECO:0007669"/>
    <property type="project" value="InterPro"/>
</dbReference>
<protein>
    <recommendedName>
        <fullName evidence="3">glycogen phosphorylase</fullName>
        <ecNumber evidence="3">2.4.1.1</ecNumber>
    </recommendedName>
</protein>
<dbReference type="FunFam" id="3.40.50.2000:FF:000005">
    <property type="entry name" value="Alpha-1,4 glucan phosphorylase"/>
    <property type="match status" value="1"/>
</dbReference>
<evidence type="ECO:0000256" key="7">
    <source>
        <dbReference type="ARBA" id="ARBA00022898"/>
    </source>
</evidence>
<dbReference type="InterPro" id="IPR000811">
    <property type="entry name" value="Glyco_trans_35"/>
</dbReference>
<keyword evidence="4" id="KW-0321">Glycogen metabolism</keyword>
<dbReference type="GO" id="GO:0005980">
    <property type="term" value="P:glycogen catabolic process"/>
    <property type="evidence" value="ECO:0007669"/>
    <property type="project" value="TreeGrafter"/>
</dbReference>
<dbReference type="PANTHER" id="PTHR11468:SF3">
    <property type="entry name" value="GLYCOGEN PHOSPHORYLASE, LIVER FORM"/>
    <property type="match status" value="1"/>
</dbReference>
<evidence type="ECO:0000256" key="2">
    <source>
        <dbReference type="ARBA" id="ARBA00006047"/>
    </source>
</evidence>
<proteinExistence type="inferred from homology"/>
<comment type="caution">
    <text evidence="9">The sequence shown here is derived from an EMBL/GenBank/DDBJ whole genome shotgun (WGS) entry which is preliminary data.</text>
</comment>
<dbReference type="Gene3D" id="3.40.50.2000">
    <property type="entry name" value="Glycogen Phosphorylase B"/>
    <property type="match status" value="2"/>
</dbReference>
<dbReference type="GO" id="GO:0005737">
    <property type="term" value="C:cytoplasm"/>
    <property type="evidence" value="ECO:0007669"/>
    <property type="project" value="TreeGrafter"/>
</dbReference>
<comment type="similarity">
    <text evidence="2">Belongs to the glycogen phosphorylase family.</text>
</comment>
<evidence type="ECO:0000256" key="1">
    <source>
        <dbReference type="ARBA" id="ARBA00001933"/>
    </source>
</evidence>
<dbReference type="InterPro" id="IPR035090">
    <property type="entry name" value="Pyridoxal_P_attach_site"/>
</dbReference>
<dbReference type="EC" id="2.4.1.1" evidence="3"/>
<gene>
    <name evidence="9" type="primary">malP_20</name>
    <name evidence="9" type="ORF">GALL_443970</name>
</gene>
<evidence type="ECO:0000256" key="5">
    <source>
        <dbReference type="ARBA" id="ARBA00022676"/>
    </source>
</evidence>
<keyword evidence="7" id="KW-0663">Pyridoxal phosphate</keyword>